<name>A0A9P9HJI0_FUSSL</name>
<gene>
    <name evidence="1" type="ORF">B0J15DRAFT_548865</name>
</gene>
<evidence type="ECO:0000313" key="1">
    <source>
        <dbReference type="EMBL" id="KAH7258725.1"/>
    </source>
</evidence>
<dbReference type="OrthoDB" id="5104837at2759"/>
<reference evidence="1" key="1">
    <citation type="journal article" date="2021" name="Nat. Commun.">
        <title>Genetic determinants of endophytism in the Arabidopsis root mycobiome.</title>
        <authorList>
            <person name="Mesny F."/>
            <person name="Miyauchi S."/>
            <person name="Thiergart T."/>
            <person name="Pickel B."/>
            <person name="Atanasova L."/>
            <person name="Karlsson M."/>
            <person name="Huettel B."/>
            <person name="Barry K.W."/>
            <person name="Haridas S."/>
            <person name="Chen C."/>
            <person name="Bauer D."/>
            <person name="Andreopoulos W."/>
            <person name="Pangilinan J."/>
            <person name="LaButti K."/>
            <person name="Riley R."/>
            <person name="Lipzen A."/>
            <person name="Clum A."/>
            <person name="Drula E."/>
            <person name="Henrissat B."/>
            <person name="Kohler A."/>
            <person name="Grigoriev I.V."/>
            <person name="Martin F.M."/>
            <person name="Hacquard S."/>
        </authorList>
    </citation>
    <scope>NUCLEOTIDE SEQUENCE</scope>
    <source>
        <strain evidence="1">FSSC 5 MPI-SDFR-AT-0091</strain>
    </source>
</reference>
<dbReference type="Proteomes" id="UP000736672">
    <property type="component" value="Unassembled WGS sequence"/>
</dbReference>
<comment type="caution">
    <text evidence="1">The sequence shown here is derived from an EMBL/GenBank/DDBJ whole genome shotgun (WGS) entry which is preliminary data.</text>
</comment>
<organism evidence="1 2">
    <name type="scientific">Fusarium solani</name>
    <name type="common">Filamentous fungus</name>
    <dbReference type="NCBI Taxonomy" id="169388"/>
    <lineage>
        <taxon>Eukaryota</taxon>
        <taxon>Fungi</taxon>
        <taxon>Dikarya</taxon>
        <taxon>Ascomycota</taxon>
        <taxon>Pezizomycotina</taxon>
        <taxon>Sordariomycetes</taxon>
        <taxon>Hypocreomycetidae</taxon>
        <taxon>Hypocreales</taxon>
        <taxon>Nectriaceae</taxon>
        <taxon>Fusarium</taxon>
        <taxon>Fusarium solani species complex</taxon>
    </lineage>
</organism>
<proteinExistence type="predicted"/>
<evidence type="ECO:0000313" key="2">
    <source>
        <dbReference type="Proteomes" id="UP000736672"/>
    </source>
</evidence>
<dbReference type="AlphaFoldDB" id="A0A9P9HJI0"/>
<dbReference type="EMBL" id="JAGTJS010000009">
    <property type="protein sequence ID" value="KAH7258725.1"/>
    <property type="molecule type" value="Genomic_DNA"/>
</dbReference>
<accession>A0A9P9HJI0</accession>
<protein>
    <submittedName>
        <fullName evidence="1">Uncharacterized protein</fullName>
    </submittedName>
</protein>
<sequence>MSSTVPPKTAFDSALEGATAELVEGLAAEIEQLKAHLGEERHARLQQQERHEQDIKELKDTLGHLHAQMAPLPRASQHPDPIWANCGSLDHKMDHCLHVPEGLHGCILCNNVDHDTDVCALFTAMSFKDQIQLLIYQLGSMPALKTEKPWAKWLGEWSIRPDSRGVDGSFSMPARLPWGQAFTIDLACRPHGHECQALQKECDQHKDTGLLPIDPASVFAGF</sequence>
<keyword evidence="2" id="KW-1185">Reference proteome</keyword>